<keyword evidence="8" id="KW-0406">Ion transport</keyword>
<dbReference type="PANTHER" id="PTHR32552">
    <property type="entry name" value="FERRICHROME IRON RECEPTOR-RELATED"/>
    <property type="match status" value="1"/>
</dbReference>
<evidence type="ECO:0000256" key="10">
    <source>
        <dbReference type="ARBA" id="ARBA00023136"/>
    </source>
</evidence>
<dbReference type="AlphaFoldDB" id="A0A0J7XN46"/>
<comment type="caution">
    <text evidence="18">The sequence shown here is derived from an EMBL/GenBank/DDBJ whole genome shotgun (WGS) entry which is preliminary data.</text>
</comment>
<comment type="subcellular location">
    <subcellularLocation>
        <location evidence="1 12">Cell outer membrane</location>
        <topology evidence="1 12">Multi-pass membrane protein</topology>
    </subcellularLocation>
</comment>
<dbReference type="InterPro" id="IPR000531">
    <property type="entry name" value="Beta-barrel_TonB"/>
</dbReference>
<dbReference type="RefSeq" id="WP_066607804.1">
    <property type="nucleotide sequence ID" value="NZ_KQ130436.1"/>
</dbReference>
<evidence type="ECO:0000256" key="1">
    <source>
        <dbReference type="ARBA" id="ARBA00004571"/>
    </source>
</evidence>
<keyword evidence="9 14" id="KW-0798">TonB box</keyword>
<evidence type="ECO:0000256" key="6">
    <source>
        <dbReference type="ARBA" id="ARBA00022729"/>
    </source>
</evidence>
<dbReference type="EMBL" id="JACT01000005">
    <property type="protein sequence ID" value="KMS53049.1"/>
    <property type="molecule type" value="Genomic_DNA"/>
</dbReference>
<accession>A0A0J7XN46</accession>
<keyword evidence="6 15" id="KW-0732">Signal</keyword>
<feature type="chain" id="PRO_5005291575" evidence="15">
    <location>
        <begin position="24"/>
        <end position="793"/>
    </location>
</feature>
<evidence type="ECO:0000256" key="4">
    <source>
        <dbReference type="ARBA" id="ARBA00022496"/>
    </source>
</evidence>
<dbReference type="PROSITE" id="PS01156">
    <property type="entry name" value="TONB_DEPENDENT_REC_2"/>
    <property type="match status" value="1"/>
</dbReference>
<evidence type="ECO:0000256" key="12">
    <source>
        <dbReference type="PROSITE-ProRule" id="PRU01360"/>
    </source>
</evidence>
<keyword evidence="18" id="KW-0675">Receptor</keyword>
<feature type="domain" description="TonB-dependent receptor plug" evidence="17">
    <location>
        <begin position="52"/>
        <end position="158"/>
    </location>
</feature>
<dbReference type="Pfam" id="PF00593">
    <property type="entry name" value="TonB_dep_Rec_b-barrel"/>
    <property type="match status" value="1"/>
</dbReference>
<feature type="short sequence motif" description="TonB C-terminal box" evidence="13">
    <location>
        <begin position="776"/>
        <end position="793"/>
    </location>
</feature>
<evidence type="ECO:0000259" key="17">
    <source>
        <dbReference type="Pfam" id="PF07715"/>
    </source>
</evidence>
<dbReference type="InterPro" id="IPR012910">
    <property type="entry name" value="Plug_dom"/>
</dbReference>
<keyword evidence="4" id="KW-0410">Iron transport</keyword>
<evidence type="ECO:0000256" key="2">
    <source>
        <dbReference type="ARBA" id="ARBA00022448"/>
    </source>
</evidence>
<reference evidence="18 19" key="1">
    <citation type="journal article" date="2015" name="G3 (Bethesda)">
        <title>Insights into Ongoing Evolution of the Hexachlorocyclohexane Catabolic Pathway from Comparative Genomics of Ten Sphingomonadaceae Strains.</title>
        <authorList>
            <person name="Pearce S.L."/>
            <person name="Oakeshott J.G."/>
            <person name="Pandey G."/>
        </authorList>
    </citation>
    <scope>NUCLEOTIDE SEQUENCE [LARGE SCALE GENOMIC DNA]</scope>
    <source>
        <strain evidence="18 19">LL01</strain>
    </source>
</reference>
<evidence type="ECO:0000256" key="13">
    <source>
        <dbReference type="PROSITE-ProRule" id="PRU10144"/>
    </source>
</evidence>
<evidence type="ECO:0000313" key="19">
    <source>
        <dbReference type="Proteomes" id="UP000052232"/>
    </source>
</evidence>
<dbReference type="Gene3D" id="2.40.170.20">
    <property type="entry name" value="TonB-dependent receptor, beta-barrel domain"/>
    <property type="match status" value="1"/>
</dbReference>
<feature type="signal peptide" evidence="15">
    <location>
        <begin position="1"/>
        <end position="23"/>
    </location>
</feature>
<evidence type="ECO:0000256" key="15">
    <source>
        <dbReference type="SAM" id="SignalP"/>
    </source>
</evidence>
<evidence type="ECO:0000256" key="9">
    <source>
        <dbReference type="ARBA" id="ARBA00023077"/>
    </source>
</evidence>
<evidence type="ECO:0000256" key="14">
    <source>
        <dbReference type="RuleBase" id="RU003357"/>
    </source>
</evidence>
<protein>
    <submittedName>
        <fullName evidence="18">TonB-denpendent receptor</fullName>
    </submittedName>
</protein>
<evidence type="ECO:0000256" key="11">
    <source>
        <dbReference type="ARBA" id="ARBA00023237"/>
    </source>
</evidence>
<proteinExistence type="inferred from homology"/>
<dbReference type="PROSITE" id="PS52016">
    <property type="entry name" value="TONB_DEPENDENT_REC_3"/>
    <property type="match status" value="1"/>
</dbReference>
<dbReference type="Proteomes" id="UP000052232">
    <property type="component" value="Unassembled WGS sequence"/>
</dbReference>
<keyword evidence="3 12" id="KW-1134">Transmembrane beta strand</keyword>
<evidence type="ECO:0000256" key="3">
    <source>
        <dbReference type="ARBA" id="ARBA00022452"/>
    </source>
</evidence>
<dbReference type="Pfam" id="PF07715">
    <property type="entry name" value="Plug"/>
    <property type="match status" value="1"/>
</dbReference>
<dbReference type="InterPro" id="IPR010917">
    <property type="entry name" value="TonB_rcpt_CS"/>
</dbReference>
<keyword evidence="5 12" id="KW-0812">Transmembrane</keyword>
<evidence type="ECO:0000256" key="8">
    <source>
        <dbReference type="ARBA" id="ARBA00023065"/>
    </source>
</evidence>
<dbReference type="PATRIC" id="fig|1420583.3.peg.3566"/>
<feature type="domain" description="TonB-dependent receptor-like beta-barrel" evidence="16">
    <location>
        <begin position="289"/>
        <end position="756"/>
    </location>
</feature>
<keyword evidence="11 12" id="KW-0998">Cell outer membrane</keyword>
<evidence type="ECO:0000313" key="18">
    <source>
        <dbReference type="EMBL" id="KMS53049.1"/>
    </source>
</evidence>
<dbReference type="InterPro" id="IPR039426">
    <property type="entry name" value="TonB-dep_rcpt-like"/>
</dbReference>
<dbReference type="GO" id="GO:0009279">
    <property type="term" value="C:cell outer membrane"/>
    <property type="evidence" value="ECO:0007669"/>
    <property type="project" value="UniProtKB-SubCell"/>
</dbReference>
<dbReference type="GO" id="GO:0006826">
    <property type="term" value="P:iron ion transport"/>
    <property type="evidence" value="ECO:0007669"/>
    <property type="project" value="UniProtKB-KW"/>
</dbReference>
<gene>
    <name evidence="18" type="ORF">V473_18845</name>
</gene>
<keyword evidence="19" id="KW-1185">Reference proteome</keyword>
<evidence type="ECO:0000256" key="5">
    <source>
        <dbReference type="ARBA" id="ARBA00022692"/>
    </source>
</evidence>
<organism evidence="18 19">
    <name type="scientific">Sphingobium cupriresistens LL01</name>
    <dbReference type="NCBI Taxonomy" id="1420583"/>
    <lineage>
        <taxon>Bacteria</taxon>
        <taxon>Pseudomonadati</taxon>
        <taxon>Pseudomonadota</taxon>
        <taxon>Alphaproteobacteria</taxon>
        <taxon>Sphingomonadales</taxon>
        <taxon>Sphingomonadaceae</taxon>
        <taxon>Sphingobium</taxon>
    </lineage>
</organism>
<dbReference type="PANTHER" id="PTHR32552:SF81">
    <property type="entry name" value="TONB-DEPENDENT OUTER MEMBRANE RECEPTOR"/>
    <property type="match status" value="1"/>
</dbReference>
<sequence length="793" mass="84850">MKFGFFKLALLSTVAPMATPIWAQDAAGVAPQAESASGGDIVVTARRREERLQDVSVSIAAFSTEALERSTVQTVSDIKTIAPGFTFSSEGGKDNVALTLRGIGQLPLGEVTPGVVIYLNDTPLPSVGSNVPTYDIGSIQVLKGPQGTLFGRNTLGGAVVIGSQKPTYEFEGYVEGTYGSFDYREVEAAINIPIIADKVAFRAAGQIRRQDPRTIAFDGGPGFDNIKQDAFRLSLLLEPVEGLKSTTVYEYFKSDELAGGLYLLRQNFLLAAFGLGVLDPQAQAALQTQRANRRGSFDGGINGGRAFRKTTSITNDTSFSFGDLTLRNIFGFRKNFSDQLINTGALPNLSIPTGLPAPFPAAVPFTLFNAASVLDRQYLTNETQLLGDFGSFNFITGIFYNDDRSAGPTGSQFTAFSVGGVPAPAVSAHVRNKNWAVYGQIGYEITDKLKLNLGARYSWDKVSACGGTIGTSYVDEDTCLATANLGLADGVGTVSNKGKEPSWTIGLDYKATPDWLLYISSRRGYRGVNINTPLFETPFTTGGTDAACAATGGICPDLRPFQKTDEETITDIEVGSKYDYHIGSARGRLNLAAYYSKYKNALQFLNTQTIVPNGTPDSPTNGSLAANVADLRIWGVELEASISPSRNLTVAFNAAYTNVKVEKVDVPAGLPAAVTVGEAQINTYSPTFSGTASVSWILPVRPADGDLAFNADLFMTDDFGGQNGEKLPGYKLANARLDWRGIGGTGLDLGVFVKNLFKEEYFSASSVLLASFPLSSVYAGEPRTWGVSAKYRF</sequence>
<evidence type="ECO:0000256" key="7">
    <source>
        <dbReference type="ARBA" id="ARBA00023004"/>
    </source>
</evidence>
<dbReference type="STRING" id="1420583.V473_18845"/>
<keyword evidence="7" id="KW-0408">Iron</keyword>
<name>A0A0J7XN46_9SPHN</name>
<evidence type="ECO:0000259" key="16">
    <source>
        <dbReference type="Pfam" id="PF00593"/>
    </source>
</evidence>
<keyword evidence="10 12" id="KW-0472">Membrane</keyword>
<comment type="similarity">
    <text evidence="12 14">Belongs to the TonB-dependent receptor family.</text>
</comment>
<dbReference type="SUPFAM" id="SSF56935">
    <property type="entry name" value="Porins"/>
    <property type="match status" value="1"/>
</dbReference>
<dbReference type="InterPro" id="IPR036942">
    <property type="entry name" value="Beta-barrel_TonB_sf"/>
</dbReference>
<keyword evidence="2 12" id="KW-0813">Transport</keyword>